<evidence type="ECO:0000313" key="3">
    <source>
        <dbReference type="EMBL" id="PWS26111.1"/>
    </source>
</evidence>
<feature type="chain" id="PRO_5016344446" evidence="1">
    <location>
        <begin position="26"/>
        <end position="322"/>
    </location>
</feature>
<name>A0A317EH12_9SPHI</name>
<evidence type="ECO:0000259" key="2">
    <source>
        <dbReference type="Pfam" id="PF00561"/>
    </source>
</evidence>
<accession>A0A317EH12</accession>
<keyword evidence="3" id="KW-0378">Hydrolase</keyword>
<keyword evidence="4" id="KW-1185">Reference proteome</keyword>
<dbReference type="SUPFAM" id="SSF53474">
    <property type="entry name" value="alpha/beta-Hydrolases"/>
    <property type="match status" value="1"/>
</dbReference>
<reference evidence="3 4" key="1">
    <citation type="submission" date="2018-05" db="EMBL/GenBank/DDBJ databases">
        <title>Pedobacter paludis sp. nov., isolated from wetland soil.</title>
        <authorList>
            <person name="Zhang Y."/>
            <person name="Wang G."/>
        </authorList>
    </citation>
    <scope>NUCLEOTIDE SEQUENCE [LARGE SCALE GENOMIC DNA]</scope>
    <source>
        <strain evidence="3 4">KCTC22721</strain>
    </source>
</reference>
<feature type="domain" description="AB hydrolase-1" evidence="2">
    <location>
        <begin position="49"/>
        <end position="303"/>
    </location>
</feature>
<dbReference type="PANTHER" id="PTHR43433:SF5">
    <property type="entry name" value="AB HYDROLASE-1 DOMAIN-CONTAINING PROTEIN"/>
    <property type="match status" value="1"/>
</dbReference>
<proteinExistence type="predicted"/>
<dbReference type="InterPro" id="IPR000073">
    <property type="entry name" value="AB_hydrolase_1"/>
</dbReference>
<dbReference type="OrthoDB" id="2247630at2"/>
<keyword evidence="1" id="KW-0732">Signal</keyword>
<sequence length="322" mass="35285">MRKSTFSIKLFVLGCLAIGYFDSSAQDKSVKTNGITIAYESFGKKNKETIILIQGTGAPMTDWPVELCQKLVHNGYRVIRFDNRDSGKSTHLDSLGQPDWAKIGPFVTTCNPAQLPYTIRDMCTDVIGLMDALKINKAHIAGVSMGGAIAQLIAVDYPKRVYTLTSIAATSGNPSLPWGNESTLKALGTPPPSNNNIDSITNYLVFINKSLGSTDNDQTLRKEALQHIHRSWYPEGTARQAAAILITDRCDRRAELAKIKLPVMVIHGDDDPLVPLIAGEDVAKSIANSELRIIKGMGHHISMKFIDELGDDIVENAKRVHQ</sequence>
<dbReference type="Pfam" id="PF00561">
    <property type="entry name" value="Abhydrolase_1"/>
    <property type="match status" value="1"/>
</dbReference>
<gene>
    <name evidence="3" type="ORF">DHW03_15040</name>
</gene>
<evidence type="ECO:0000313" key="4">
    <source>
        <dbReference type="Proteomes" id="UP000245379"/>
    </source>
</evidence>
<dbReference type="AlphaFoldDB" id="A0A317EH12"/>
<dbReference type="GO" id="GO:0046503">
    <property type="term" value="P:glycerolipid catabolic process"/>
    <property type="evidence" value="ECO:0007669"/>
    <property type="project" value="TreeGrafter"/>
</dbReference>
<comment type="caution">
    <text evidence="3">The sequence shown here is derived from an EMBL/GenBank/DDBJ whole genome shotgun (WGS) entry which is preliminary data.</text>
</comment>
<dbReference type="InterPro" id="IPR050471">
    <property type="entry name" value="AB_hydrolase"/>
</dbReference>
<dbReference type="InterPro" id="IPR029058">
    <property type="entry name" value="AB_hydrolase_fold"/>
</dbReference>
<feature type="signal peptide" evidence="1">
    <location>
        <begin position="1"/>
        <end position="25"/>
    </location>
</feature>
<dbReference type="Gene3D" id="3.40.50.1820">
    <property type="entry name" value="alpha/beta hydrolase"/>
    <property type="match status" value="1"/>
</dbReference>
<protein>
    <submittedName>
        <fullName evidence="3">Alpha/beta hydrolase</fullName>
    </submittedName>
</protein>
<organism evidence="3 4">
    <name type="scientific">Pedobacter yonginense</name>
    <dbReference type="NCBI Taxonomy" id="651869"/>
    <lineage>
        <taxon>Bacteria</taxon>
        <taxon>Pseudomonadati</taxon>
        <taxon>Bacteroidota</taxon>
        <taxon>Sphingobacteriia</taxon>
        <taxon>Sphingobacteriales</taxon>
        <taxon>Sphingobacteriaceae</taxon>
        <taxon>Pedobacter</taxon>
    </lineage>
</organism>
<dbReference type="RefSeq" id="WP_109926676.1">
    <property type="nucleotide sequence ID" value="NZ_QGNZ01000004.1"/>
</dbReference>
<dbReference type="GO" id="GO:0004806">
    <property type="term" value="F:triacylglycerol lipase activity"/>
    <property type="evidence" value="ECO:0007669"/>
    <property type="project" value="TreeGrafter"/>
</dbReference>
<dbReference type="PANTHER" id="PTHR43433">
    <property type="entry name" value="HYDROLASE, ALPHA/BETA FOLD FAMILY PROTEIN"/>
    <property type="match status" value="1"/>
</dbReference>
<dbReference type="Proteomes" id="UP000245379">
    <property type="component" value="Unassembled WGS sequence"/>
</dbReference>
<dbReference type="EMBL" id="QGNZ01000004">
    <property type="protein sequence ID" value="PWS26111.1"/>
    <property type="molecule type" value="Genomic_DNA"/>
</dbReference>
<evidence type="ECO:0000256" key="1">
    <source>
        <dbReference type="SAM" id="SignalP"/>
    </source>
</evidence>